<dbReference type="STRING" id="571298.SAMN04488026_10788"/>
<gene>
    <name evidence="1" type="ORF">SAMN04488026_10788</name>
</gene>
<protein>
    <submittedName>
        <fullName evidence="1">Uncharacterized protein</fullName>
    </submittedName>
</protein>
<accession>A0A1G9J3B5</accession>
<evidence type="ECO:0000313" key="1">
    <source>
        <dbReference type="EMBL" id="SDL31805.1"/>
    </source>
</evidence>
<evidence type="ECO:0000313" key="2">
    <source>
        <dbReference type="Proteomes" id="UP000199382"/>
    </source>
</evidence>
<keyword evidence="2" id="KW-1185">Reference proteome</keyword>
<name>A0A1G9J3B5_9RHOB</name>
<proteinExistence type="predicted"/>
<sequence length="118" mass="12944">MPKEVREAVRRNGELAVRRMAALLEDDSAWGPKGWLKPKEQILLATVAQERAYGKAESVSVSHEHGGTVLVAASISDRLQGVADKLPERRLQSAVQHERKRLQAEVVAIDQPSKTPSG</sequence>
<dbReference type="EMBL" id="FNEK01000078">
    <property type="protein sequence ID" value="SDL31805.1"/>
    <property type="molecule type" value="Genomic_DNA"/>
</dbReference>
<organism evidence="1 2">
    <name type="scientific">Aliiruegeria lutimaris</name>
    <dbReference type="NCBI Taxonomy" id="571298"/>
    <lineage>
        <taxon>Bacteria</taxon>
        <taxon>Pseudomonadati</taxon>
        <taxon>Pseudomonadota</taxon>
        <taxon>Alphaproteobacteria</taxon>
        <taxon>Rhodobacterales</taxon>
        <taxon>Roseobacteraceae</taxon>
        <taxon>Aliiruegeria</taxon>
    </lineage>
</organism>
<dbReference type="AlphaFoldDB" id="A0A1G9J3B5"/>
<dbReference type="Proteomes" id="UP000199382">
    <property type="component" value="Unassembled WGS sequence"/>
</dbReference>
<reference evidence="1 2" key="1">
    <citation type="submission" date="2016-10" db="EMBL/GenBank/DDBJ databases">
        <authorList>
            <person name="de Groot N.N."/>
        </authorList>
    </citation>
    <scope>NUCLEOTIDE SEQUENCE [LARGE SCALE GENOMIC DNA]</scope>
    <source>
        <strain evidence="1 2">DSM 25294</strain>
    </source>
</reference>